<dbReference type="Pfam" id="PF17735">
    <property type="entry name" value="BslA"/>
    <property type="match status" value="1"/>
</dbReference>
<dbReference type="RefSeq" id="WP_280615989.1">
    <property type="nucleotide sequence ID" value="NZ_JAROYP010000002.1"/>
</dbReference>
<comment type="caution">
    <text evidence="1">The sequence shown here is derived from an EMBL/GenBank/DDBJ whole genome shotgun (WGS) entry which is preliminary data.</text>
</comment>
<gene>
    <name evidence="1" type="ORF">P5X88_05205</name>
</gene>
<dbReference type="Proteomes" id="UP001159179">
    <property type="component" value="Unassembled WGS sequence"/>
</dbReference>
<accession>A0AAW6SUT7</accession>
<name>A0AAW6SUT7_9BACI</name>
<dbReference type="Gene3D" id="2.60.40.3490">
    <property type="match status" value="1"/>
</dbReference>
<dbReference type="EMBL" id="JAROYP010000002">
    <property type="protein sequence ID" value="MDH5160324.1"/>
    <property type="molecule type" value="Genomic_DNA"/>
</dbReference>
<dbReference type="InterPro" id="IPR034650">
    <property type="entry name" value="YuaB-like"/>
</dbReference>
<dbReference type="AlphaFoldDB" id="A0AAW6SUT7"/>
<sequence length="210" mass="22120">MQFGSGDLTIDLSGTFTDQDGDTLALTASSGDASIARVNIIGTNVVVTPIAIGATNISITADDGKGGLVTDSFILTVNGPIQTNAMFFFGDGADVQSVTKDVPVAPFLRFDYFTRTRFTNGTLVISLEGITATTSDSVNIDGWRSIDASEISEDGHTLTFTGINFSGDIAFEMHNKTYSEGTYIIRAQGDADGIGTTYSADNRTITVNAK</sequence>
<organism evidence="1 2">
    <name type="scientific">Heyndrickxia oleronia</name>
    <dbReference type="NCBI Taxonomy" id="38875"/>
    <lineage>
        <taxon>Bacteria</taxon>
        <taxon>Bacillati</taxon>
        <taxon>Bacillota</taxon>
        <taxon>Bacilli</taxon>
        <taxon>Bacillales</taxon>
        <taxon>Bacillaceae</taxon>
        <taxon>Heyndrickxia</taxon>
    </lineage>
</organism>
<dbReference type="Gene3D" id="2.60.40.1080">
    <property type="match status" value="1"/>
</dbReference>
<reference evidence="1" key="1">
    <citation type="submission" date="2023-03" db="EMBL/GenBank/DDBJ databases">
        <title>Bacterial isolates from washroom surfaces on a university campus.</title>
        <authorList>
            <person name="Holman D.B."/>
            <person name="Gzyl K.E."/>
            <person name="Taheri A.E."/>
        </authorList>
    </citation>
    <scope>NUCLEOTIDE SEQUENCE</scope>
    <source>
        <strain evidence="1">RD03</strain>
    </source>
</reference>
<proteinExistence type="predicted"/>
<dbReference type="InterPro" id="IPR038480">
    <property type="entry name" value="YuaB-like_sf"/>
</dbReference>
<evidence type="ECO:0000313" key="1">
    <source>
        <dbReference type="EMBL" id="MDH5160324.1"/>
    </source>
</evidence>
<evidence type="ECO:0000313" key="2">
    <source>
        <dbReference type="Proteomes" id="UP001159179"/>
    </source>
</evidence>
<protein>
    <submittedName>
        <fullName evidence="1">Uncharacterized protein</fullName>
    </submittedName>
</protein>